<dbReference type="InterPro" id="IPR027417">
    <property type="entry name" value="P-loop_NTPase"/>
</dbReference>
<protein>
    <submittedName>
        <fullName evidence="2">Late blight resistance protein -like r1a-3</fullName>
    </submittedName>
</protein>
<reference evidence="2" key="1">
    <citation type="submission" date="2016-11" db="EMBL/GenBank/DDBJ databases">
        <title>The genome of Nicotiana attenuata.</title>
        <authorList>
            <person name="Xu S."/>
            <person name="Brockmoeller T."/>
            <person name="Gaquerel E."/>
            <person name="Navarro A."/>
            <person name="Kuhl H."/>
            <person name="Gase K."/>
            <person name="Ling Z."/>
            <person name="Zhou W."/>
            <person name="Kreitzer C."/>
            <person name="Stanke M."/>
            <person name="Tang H."/>
            <person name="Lyons E."/>
            <person name="Pandey P."/>
            <person name="Pandey S.P."/>
            <person name="Timmermann B."/>
            <person name="Baldwin I.T."/>
        </authorList>
    </citation>
    <scope>NUCLEOTIDE SEQUENCE [LARGE SCALE GENOMIC DNA]</scope>
    <source>
        <strain evidence="2">UT</strain>
    </source>
</reference>
<dbReference type="Gramene" id="OIT22594">
    <property type="protein sequence ID" value="OIT22594"/>
    <property type="gene ID" value="A4A49_57344"/>
</dbReference>
<dbReference type="Pfam" id="PF00931">
    <property type="entry name" value="NB-ARC"/>
    <property type="match status" value="1"/>
</dbReference>
<dbReference type="SMR" id="A0A1J6JXU8"/>
<dbReference type="EMBL" id="MJEQ01003596">
    <property type="protein sequence ID" value="OIT22594.1"/>
    <property type="molecule type" value="Genomic_DNA"/>
</dbReference>
<dbReference type="STRING" id="49451.A0A1J6JXU8"/>
<name>A0A1J6JXU8_NICAT</name>
<dbReference type="Proteomes" id="UP000187609">
    <property type="component" value="Unassembled WGS sequence"/>
</dbReference>
<dbReference type="PRINTS" id="PR00364">
    <property type="entry name" value="DISEASERSIST"/>
</dbReference>
<sequence length="124" mass="14532">DHLERIRCRLFRLSSELNIVPIVGMGEIGKTALARASYNDPCLVNRFDIRAWITVSQQYQVREMLLGILRHITDLSDAYTKTNDELGDQLYKSLKFKRFLVVLDDVWSIEAWDNLRRSFPDDKN</sequence>
<accession>A0A1J6JXU8</accession>
<comment type="caution">
    <text evidence="2">The sequence shown here is derived from an EMBL/GenBank/DDBJ whole genome shotgun (WGS) entry which is preliminary data.</text>
</comment>
<feature type="domain" description="NB-ARC" evidence="1">
    <location>
        <begin position="2"/>
        <end position="124"/>
    </location>
</feature>
<evidence type="ECO:0000313" key="3">
    <source>
        <dbReference type="Proteomes" id="UP000187609"/>
    </source>
</evidence>
<dbReference type="Gene3D" id="3.40.50.300">
    <property type="entry name" value="P-loop containing nucleotide triphosphate hydrolases"/>
    <property type="match status" value="1"/>
</dbReference>
<feature type="non-terminal residue" evidence="2">
    <location>
        <position position="124"/>
    </location>
</feature>
<dbReference type="PANTHER" id="PTHR19338">
    <property type="entry name" value="TRANSLOCASE OF INNER MITOCHONDRIAL MEMBRANE 13 HOMOLOG"/>
    <property type="match status" value="1"/>
</dbReference>
<proteinExistence type="predicted"/>
<dbReference type="OMA" id="HLERIRC"/>
<dbReference type="InterPro" id="IPR002182">
    <property type="entry name" value="NB-ARC"/>
</dbReference>
<dbReference type="GO" id="GO:0043531">
    <property type="term" value="F:ADP binding"/>
    <property type="evidence" value="ECO:0007669"/>
    <property type="project" value="InterPro"/>
</dbReference>
<feature type="non-terminal residue" evidence="2">
    <location>
        <position position="1"/>
    </location>
</feature>
<dbReference type="PANTHER" id="PTHR19338:SF60">
    <property type="entry name" value="NB-ARC DOMAIN-CONTAINING PROTEIN"/>
    <property type="match status" value="1"/>
</dbReference>
<evidence type="ECO:0000259" key="1">
    <source>
        <dbReference type="Pfam" id="PF00931"/>
    </source>
</evidence>
<gene>
    <name evidence="2" type="primary">R1A-3</name>
    <name evidence="2" type="ORF">A4A49_57344</name>
</gene>
<evidence type="ECO:0000313" key="2">
    <source>
        <dbReference type="EMBL" id="OIT22594.1"/>
    </source>
</evidence>
<dbReference type="SUPFAM" id="SSF52540">
    <property type="entry name" value="P-loop containing nucleoside triphosphate hydrolases"/>
    <property type="match status" value="1"/>
</dbReference>
<dbReference type="AlphaFoldDB" id="A0A1J6JXU8"/>
<keyword evidence="3" id="KW-1185">Reference proteome</keyword>
<organism evidence="2 3">
    <name type="scientific">Nicotiana attenuata</name>
    <name type="common">Coyote tobacco</name>
    <dbReference type="NCBI Taxonomy" id="49451"/>
    <lineage>
        <taxon>Eukaryota</taxon>
        <taxon>Viridiplantae</taxon>
        <taxon>Streptophyta</taxon>
        <taxon>Embryophyta</taxon>
        <taxon>Tracheophyta</taxon>
        <taxon>Spermatophyta</taxon>
        <taxon>Magnoliopsida</taxon>
        <taxon>eudicotyledons</taxon>
        <taxon>Gunneridae</taxon>
        <taxon>Pentapetalae</taxon>
        <taxon>asterids</taxon>
        <taxon>lamiids</taxon>
        <taxon>Solanales</taxon>
        <taxon>Solanaceae</taxon>
        <taxon>Nicotianoideae</taxon>
        <taxon>Nicotianeae</taxon>
        <taxon>Nicotiana</taxon>
    </lineage>
</organism>